<protein>
    <submittedName>
        <fullName evidence="2">Uncharacterized protein</fullName>
    </submittedName>
</protein>
<evidence type="ECO:0000313" key="3">
    <source>
        <dbReference type="Proteomes" id="UP000008237"/>
    </source>
</evidence>
<sequence>MAERYEKLIVKEGIGVVIDRERRGSEENLLEQTAKRKGDRMEATKEDERGEREDGGEKFAFKKGRRLGITTEGGRTEWEYRMMEE</sequence>
<evidence type="ECO:0000256" key="1">
    <source>
        <dbReference type="SAM" id="MobiDB-lite"/>
    </source>
</evidence>
<dbReference type="EMBL" id="GL453707">
    <property type="protein sequence ID" value="EFN75632.1"/>
    <property type="molecule type" value="Genomic_DNA"/>
</dbReference>
<reference evidence="2 3" key="1">
    <citation type="journal article" date="2010" name="Science">
        <title>Genomic comparison of the ants Camponotus floridanus and Harpegnathos saltator.</title>
        <authorList>
            <person name="Bonasio R."/>
            <person name="Zhang G."/>
            <person name="Ye C."/>
            <person name="Mutti N.S."/>
            <person name="Fang X."/>
            <person name="Qin N."/>
            <person name="Donahue G."/>
            <person name="Yang P."/>
            <person name="Li Q."/>
            <person name="Li C."/>
            <person name="Zhang P."/>
            <person name="Huang Z."/>
            <person name="Berger S.L."/>
            <person name="Reinberg D."/>
            <person name="Wang J."/>
            <person name="Liebig J."/>
        </authorList>
    </citation>
    <scope>NUCLEOTIDE SEQUENCE [LARGE SCALE GENOMIC DNA]</scope>
    <source>
        <strain evidence="2 3">R22 G/1</strain>
    </source>
</reference>
<accession>E2C8U5</accession>
<name>E2C8U5_HARSA</name>
<organism evidence="3">
    <name type="scientific">Harpegnathos saltator</name>
    <name type="common">Jerdon's jumping ant</name>
    <dbReference type="NCBI Taxonomy" id="610380"/>
    <lineage>
        <taxon>Eukaryota</taxon>
        <taxon>Metazoa</taxon>
        <taxon>Ecdysozoa</taxon>
        <taxon>Arthropoda</taxon>
        <taxon>Hexapoda</taxon>
        <taxon>Insecta</taxon>
        <taxon>Pterygota</taxon>
        <taxon>Neoptera</taxon>
        <taxon>Endopterygota</taxon>
        <taxon>Hymenoptera</taxon>
        <taxon>Apocrita</taxon>
        <taxon>Aculeata</taxon>
        <taxon>Formicoidea</taxon>
        <taxon>Formicidae</taxon>
        <taxon>Ponerinae</taxon>
        <taxon>Ponerini</taxon>
        <taxon>Harpegnathos</taxon>
    </lineage>
</organism>
<dbReference type="Proteomes" id="UP000008237">
    <property type="component" value="Unassembled WGS sequence"/>
</dbReference>
<dbReference type="AlphaFoldDB" id="E2C8U5"/>
<gene>
    <name evidence="2" type="ORF">EAI_10401</name>
</gene>
<feature type="region of interest" description="Disordered" evidence="1">
    <location>
        <begin position="22"/>
        <end position="55"/>
    </location>
</feature>
<proteinExistence type="predicted"/>
<feature type="compositionally biased region" description="Basic and acidic residues" evidence="1">
    <location>
        <begin position="33"/>
        <end position="55"/>
    </location>
</feature>
<evidence type="ECO:0000313" key="2">
    <source>
        <dbReference type="EMBL" id="EFN75632.1"/>
    </source>
</evidence>
<dbReference type="InParanoid" id="E2C8U5"/>
<keyword evidence="3" id="KW-1185">Reference proteome</keyword>